<keyword evidence="3" id="KW-1185">Reference proteome</keyword>
<keyword evidence="1" id="KW-0472">Membrane</keyword>
<gene>
    <name evidence="2" type="ORF">SSX86_018837</name>
</gene>
<reference evidence="2 3" key="1">
    <citation type="submission" date="2024-04" db="EMBL/GenBank/DDBJ databases">
        <title>The reference genome of an endangered Asteraceae, Deinandra increscens subsp. villosa, native to the Central Coast of California.</title>
        <authorList>
            <person name="Guilliams M."/>
            <person name="Hasenstab-Lehman K."/>
            <person name="Meyer R."/>
            <person name="Mcevoy S."/>
        </authorList>
    </citation>
    <scope>NUCLEOTIDE SEQUENCE [LARGE SCALE GENOMIC DNA]</scope>
    <source>
        <tissue evidence="2">Leaf</tissue>
    </source>
</reference>
<keyword evidence="1" id="KW-1133">Transmembrane helix</keyword>
<organism evidence="2 3">
    <name type="scientific">Deinandra increscens subsp. villosa</name>
    <dbReference type="NCBI Taxonomy" id="3103831"/>
    <lineage>
        <taxon>Eukaryota</taxon>
        <taxon>Viridiplantae</taxon>
        <taxon>Streptophyta</taxon>
        <taxon>Embryophyta</taxon>
        <taxon>Tracheophyta</taxon>
        <taxon>Spermatophyta</taxon>
        <taxon>Magnoliopsida</taxon>
        <taxon>eudicotyledons</taxon>
        <taxon>Gunneridae</taxon>
        <taxon>Pentapetalae</taxon>
        <taxon>asterids</taxon>
        <taxon>campanulids</taxon>
        <taxon>Asterales</taxon>
        <taxon>Asteraceae</taxon>
        <taxon>Asteroideae</taxon>
        <taxon>Heliantheae alliance</taxon>
        <taxon>Madieae</taxon>
        <taxon>Madiinae</taxon>
        <taxon>Deinandra</taxon>
    </lineage>
</organism>
<name>A0AAP0CRM3_9ASTR</name>
<feature type="transmembrane region" description="Helical" evidence="1">
    <location>
        <begin position="89"/>
        <end position="110"/>
    </location>
</feature>
<evidence type="ECO:0000313" key="3">
    <source>
        <dbReference type="Proteomes" id="UP001408789"/>
    </source>
</evidence>
<dbReference type="PANTHER" id="PTHR34781">
    <property type="entry name" value="TRANSMEMBRANE PROTEIN"/>
    <property type="match status" value="1"/>
</dbReference>
<comment type="caution">
    <text evidence="2">The sequence shown here is derived from an EMBL/GenBank/DDBJ whole genome shotgun (WGS) entry which is preliminary data.</text>
</comment>
<keyword evidence="1" id="KW-0812">Transmembrane</keyword>
<dbReference type="PANTHER" id="PTHR34781:SF2">
    <property type="entry name" value="TRANSMEMBRANE PROTEIN"/>
    <property type="match status" value="1"/>
</dbReference>
<accession>A0AAP0CRM3</accession>
<feature type="transmembrane region" description="Helical" evidence="1">
    <location>
        <begin position="116"/>
        <end position="137"/>
    </location>
</feature>
<evidence type="ECO:0000313" key="2">
    <source>
        <dbReference type="EMBL" id="KAK9061654.1"/>
    </source>
</evidence>
<protein>
    <submittedName>
        <fullName evidence="2">Uncharacterized protein</fullName>
    </submittedName>
</protein>
<evidence type="ECO:0000256" key="1">
    <source>
        <dbReference type="SAM" id="Phobius"/>
    </source>
</evidence>
<dbReference type="EMBL" id="JBCNJP010000019">
    <property type="protein sequence ID" value="KAK9061654.1"/>
    <property type="molecule type" value="Genomic_DNA"/>
</dbReference>
<dbReference type="AlphaFoldDB" id="A0AAP0CRM3"/>
<dbReference type="Proteomes" id="UP001408789">
    <property type="component" value="Unassembled WGS sequence"/>
</dbReference>
<sequence length="141" mass="15148">MRDQDDGTRVLYQLSSMIINILGSPPLPIPFPSPAALYGATAASSSSVSPRRPPQPSPLGFAGLFIAISMAMMLFGSAIFVIGLMLMPLVTALVMLFYLARVVSTLSYLASALLFASGQIVSGFEFLALFIYVFFMLPMKV</sequence>
<proteinExistence type="predicted"/>